<dbReference type="EMBL" id="KZ678136">
    <property type="protein sequence ID" value="PSN66064.1"/>
    <property type="molecule type" value="Genomic_DNA"/>
</dbReference>
<feature type="chain" id="PRO_5015549006" evidence="1">
    <location>
        <begin position="26"/>
        <end position="239"/>
    </location>
</feature>
<evidence type="ECO:0000313" key="3">
    <source>
        <dbReference type="Proteomes" id="UP000240883"/>
    </source>
</evidence>
<dbReference type="AlphaFoldDB" id="A0A2T2NKV1"/>
<accession>A0A2T2NKV1</accession>
<reference evidence="2 3" key="1">
    <citation type="journal article" date="2018" name="Front. Microbiol.">
        <title>Genome-Wide Analysis of Corynespora cassiicola Leaf Fall Disease Putative Effectors.</title>
        <authorList>
            <person name="Lopez D."/>
            <person name="Ribeiro S."/>
            <person name="Label P."/>
            <person name="Fumanal B."/>
            <person name="Venisse J.S."/>
            <person name="Kohler A."/>
            <person name="de Oliveira R.R."/>
            <person name="Labutti K."/>
            <person name="Lipzen A."/>
            <person name="Lail K."/>
            <person name="Bauer D."/>
            <person name="Ohm R.A."/>
            <person name="Barry K.W."/>
            <person name="Spatafora J."/>
            <person name="Grigoriev I.V."/>
            <person name="Martin F.M."/>
            <person name="Pujade-Renaud V."/>
        </authorList>
    </citation>
    <scope>NUCLEOTIDE SEQUENCE [LARGE SCALE GENOMIC DNA]</scope>
    <source>
        <strain evidence="2 3">Philippines</strain>
    </source>
</reference>
<protein>
    <submittedName>
        <fullName evidence="2">Uncharacterized protein</fullName>
    </submittedName>
</protein>
<evidence type="ECO:0000256" key="1">
    <source>
        <dbReference type="SAM" id="SignalP"/>
    </source>
</evidence>
<evidence type="ECO:0000313" key="2">
    <source>
        <dbReference type="EMBL" id="PSN66064.1"/>
    </source>
</evidence>
<feature type="signal peptide" evidence="1">
    <location>
        <begin position="1"/>
        <end position="25"/>
    </location>
</feature>
<proteinExistence type="predicted"/>
<gene>
    <name evidence="2" type="ORF">BS50DRAFT_621812</name>
</gene>
<name>A0A2T2NKV1_CORCC</name>
<dbReference type="Proteomes" id="UP000240883">
    <property type="component" value="Unassembled WGS sequence"/>
</dbReference>
<sequence length="239" mass="27358">MTHHSAMHMAAFLLVLLLCVISTAAESSNGDTMVAKDPMLSLTHLPPKPAYTEYPNTPAGAMSANGGTMCFFKMVVEQECRYGTSLTKAQFWPKSFIEDDTKDQVKPFFVNDGRDVPADEEWMYFNEKTRHRIKLKGDDKYVGANTMSLEFEPWNGRFLMFHNAACAWDEFRKYENRTCSNTGRVAWCNRGDWTEGDSGWDKRMKDGCKGWAARNHMMDCWFECKVGSSEAGLELEEFW</sequence>
<keyword evidence="1" id="KW-0732">Signal</keyword>
<keyword evidence="3" id="KW-1185">Reference proteome</keyword>
<organism evidence="2 3">
    <name type="scientific">Corynespora cassiicola Philippines</name>
    <dbReference type="NCBI Taxonomy" id="1448308"/>
    <lineage>
        <taxon>Eukaryota</taxon>
        <taxon>Fungi</taxon>
        <taxon>Dikarya</taxon>
        <taxon>Ascomycota</taxon>
        <taxon>Pezizomycotina</taxon>
        <taxon>Dothideomycetes</taxon>
        <taxon>Pleosporomycetidae</taxon>
        <taxon>Pleosporales</taxon>
        <taxon>Corynesporascaceae</taxon>
        <taxon>Corynespora</taxon>
    </lineage>
</organism>